<dbReference type="AlphaFoldDB" id="W6UCS7"/>
<sequence length="178" mass="19862">MLDSLVEYTPYLSGMALESKTKWSAIFSRCYSVQSTRISTQTHGFLFEIICLNIYFFFFSKMMSTNQTIMGSRATSEAAQLRKLNSTFQQLADNLFPRSTATTNLLSRLEHFTAEASTLELLNLNDCLETLFHGKSSTTGDFDSSSSSPQILPGIQDSFGPCAPKGLVLLDIVIHFIR</sequence>
<comment type="caution">
    <text evidence="2">The sequence shown here is derived from an EMBL/GenBank/DDBJ whole genome shotgun (WGS) entry which is preliminary data.</text>
</comment>
<evidence type="ECO:0000313" key="3">
    <source>
        <dbReference type="Proteomes" id="UP000019149"/>
    </source>
</evidence>
<protein>
    <submittedName>
        <fullName evidence="2">Uncharacterized protein</fullName>
    </submittedName>
</protein>
<feature type="transmembrane region" description="Helical" evidence="1">
    <location>
        <begin position="45"/>
        <end position="63"/>
    </location>
</feature>
<proteinExistence type="predicted"/>
<dbReference type="KEGG" id="egl:EGR_06538"/>
<dbReference type="Proteomes" id="UP000019149">
    <property type="component" value="Unassembled WGS sequence"/>
</dbReference>
<reference evidence="2 3" key="1">
    <citation type="journal article" date="2013" name="Nat. Genet.">
        <title>The genome of the hydatid tapeworm Echinococcus granulosus.</title>
        <authorList>
            <person name="Zheng H."/>
            <person name="Zhang W."/>
            <person name="Zhang L."/>
            <person name="Zhang Z."/>
            <person name="Li J."/>
            <person name="Lu G."/>
            <person name="Zhu Y."/>
            <person name="Wang Y."/>
            <person name="Huang Y."/>
            <person name="Liu J."/>
            <person name="Kang H."/>
            <person name="Chen J."/>
            <person name="Wang L."/>
            <person name="Chen A."/>
            <person name="Yu S."/>
            <person name="Gao Z."/>
            <person name="Jin L."/>
            <person name="Gu W."/>
            <person name="Wang Z."/>
            <person name="Zhao L."/>
            <person name="Shi B."/>
            <person name="Wen H."/>
            <person name="Lin R."/>
            <person name="Jones M.K."/>
            <person name="Brejova B."/>
            <person name="Vinar T."/>
            <person name="Zhao G."/>
            <person name="McManus D.P."/>
            <person name="Chen Z."/>
            <person name="Zhou Y."/>
            <person name="Wang S."/>
        </authorList>
    </citation>
    <scope>NUCLEOTIDE SEQUENCE [LARGE SCALE GENOMIC DNA]</scope>
</reference>
<keyword evidence="1" id="KW-0812">Transmembrane</keyword>
<dbReference type="STRING" id="6210.W6UCS7"/>
<keyword evidence="1" id="KW-1133">Transmembrane helix</keyword>
<dbReference type="EMBL" id="APAU02000059">
    <property type="protein sequence ID" value="EUB58551.1"/>
    <property type="molecule type" value="Genomic_DNA"/>
</dbReference>
<dbReference type="CTD" id="36342253"/>
<name>W6UCS7_ECHGR</name>
<keyword evidence="3" id="KW-1185">Reference proteome</keyword>
<evidence type="ECO:0000256" key="1">
    <source>
        <dbReference type="SAM" id="Phobius"/>
    </source>
</evidence>
<dbReference type="GeneID" id="36342253"/>
<gene>
    <name evidence="2" type="ORF">EGR_06538</name>
</gene>
<dbReference type="RefSeq" id="XP_024349747.1">
    <property type="nucleotide sequence ID" value="XM_024495787.1"/>
</dbReference>
<evidence type="ECO:0000313" key="2">
    <source>
        <dbReference type="EMBL" id="EUB58551.1"/>
    </source>
</evidence>
<keyword evidence="1" id="KW-0472">Membrane</keyword>
<accession>W6UCS7</accession>
<organism evidence="2 3">
    <name type="scientific">Echinococcus granulosus</name>
    <name type="common">Hydatid tapeworm</name>
    <dbReference type="NCBI Taxonomy" id="6210"/>
    <lineage>
        <taxon>Eukaryota</taxon>
        <taxon>Metazoa</taxon>
        <taxon>Spiralia</taxon>
        <taxon>Lophotrochozoa</taxon>
        <taxon>Platyhelminthes</taxon>
        <taxon>Cestoda</taxon>
        <taxon>Eucestoda</taxon>
        <taxon>Cyclophyllidea</taxon>
        <taxon>Taeniidae</taxon>
        <taxon>Echinococcus</taxon>
        <taxon>Echinococcus granulosus group</taxon>
    </lineage>
</organism>